<evidence type="ECO:0000313" key="1">
    <source>
        <dbReference type="EMBL" id="MQW39757.1"/>
    </source>
</evidence>
<organism evidence="1 2">
    <name type="scientific">Lactococcus hircilactis</name>
    <dbReference type="NCBI Taxonomy" id="1494462"/>
    <lineage>
        <taxon>Bacteria</taxon>
        <taxon>Bacillati</taxon>
        <taxon>Bacillota</taxon>
        <taxon>Bacilli</taxon>
        <taxon>Lactobacillales</taxon>
        <taxon>Streptococcaceae</taxon>
        <taxon>Lactococcus</taxon>
    </lineage>
</organism>
<dbReference type="EMBL" id="WITJ01000009">
    <property type="protein sequence ID" value="MQW39757.1"/>
    <property type="molecule type" value="Genomic_DNA"/>
</dbReference>
<dbReference type="Proteomes" id="UP000439550">
    <property type="component" value="Unassembled WGS sequence"/>
</dbReference>
<sequence>MSEKERLKNSLLNLEYGKVAVLAMVERGVYADSEDRFDFKEEECAWKIQAKVVTDLAMEVKKADEDVLIIGRKEEEKALGQADFESFIAQLKGEKHLVFIECLSLGTTEIKGILNQLLEKKKFATTKLVLLDLPTIEYMTLRDAFHDVIAF</sequence>
<dbReference type="RefSeq" id="WP_153496426.1">
    <property type="nucleotide sequence ID" value="NZ_CAXYUY010000008.1"/>
</dbReference>
<gene>
    <name evidence="1" type="ORF">GHI93_07445</name>
</gene>
<name>A0A7X2D1T0_9LACT</name>
<evidence type="ECO:0000313" key="2">
    <source>
        <dbReference type="Proteomes" id="UP000439550"/>
    </source>
</evidence>
<proteinExistence type="predicted"/>
<keyword evidence="2" id="KW-1185">Reference proteome</keyword>
<protein>
    <submittedName>
        <fullName evidence="1">Uncharacterized protein</fullName>
    </submittedName>
</protein>
<dbReference type="AlphaFoldDB" id="A0A7X2D1T0"/>
<reference evidence="1 2" key="1">
    <citation type="submission" date="2019-10" db="EMBL/GenBank/DDBJ databases">
        <authorList>
            <person name="Dong K."/>
        </authorList>
    </citation>
    <scope>NUCLEOTIDE SEQUENCE [LARGE SCALE GENOMIC DNA]</scope>
    <source>
        <strain evidence="1 2">DSM 28960</strain>
    </source>
</reference>
<accession>A0A7X2D1T0</accession>
<comment type="caution">
    <text evidence="1">The sequence shown here is derived from an EMBL/GenBank/DDBJ whole genome shotgun (WGS) entry which is preliminary data.</text>
</comment>
<dbReference type="OrthoDB" id="2242781at2"/>